<protein>
    <submittedName>
        <fullName evidence="4">Fumarylacetoacetate hydrolase</fullName>
    </submittedName>
</protein>
<proteinExistence type="inferred from homology"/>
<dbReference type="GO" id="GO:0018773">
    <property type="term" value="F:acetylpyruvate hydrolase activity"/>
    <property type="evidence" value="ECO:0007669"/>
    <property type="project" value="TreeGrafter"/>
</dbReference>
<comment type="caution">
    <text evidence="4">The sequence shown here is derived from an EMBL/GenBank/DDBJ whole genome shotgun (WGS) entry which is preliminary data.</text>
</comment>
<dbReference type="Proteomes" id="UP000075806">
    <property type="component" value="Unassembled WGS sequence"/>
</dbReference>
<feature type="domain" description="Fumarylacetoacetase-like C-terminal" evidence="3">
    <location>
        <begin position="6"/>
        <end position="192"/>
    </location>
</feature>
<evidence type="ECO:0000259" key="3">
    <source>
        <dbReference type="Pfam" id="PF01557"/>
    </source>
</evidence>
<dbReference type="GO" id="GO:0046872">
    <property type="term" value="F:metal ion binding"/>
    <property type="evidence" value="ECO:0007669"/>
    <property type="project" value="UniProtKB-KW"/>
</dbReference>
<accession>A0A162E5L6</accession>
<organism evidence="4 5">
    <name type="scientific">Alkalihalobacillus trypoxylicola</name>
    <dbReference type="NCBI Taxonomy" id="519424"/>
    <lineage>
        <taxon>Bacteria</taxon>
        <taxon>Bacillati</taxon>
        <taxon>Bacillota</taxon>
        <taxon>Bacilli</taxon>
        <taxon>Bacillales</taxon>
        <taxon>Bacillaceae</taxon>
        <taxon>Alkalihalobacillus</taxon>
    </lineage>
</organism>
<keyword evidence="2" id="KW-0479">Metal-binding</keyword>
<dbReference type="RefSeq" id="WP_061948174.1">
    <property type="nucleotide sequence ID" value="NZ_LTAO01000012.1"/>
</dbReference>
<dbReference type="EMBL" id="LTAO01000012">
    <property type="protein sequence ID" value="KYG31792.1"/>
    <property type="molecule type" value="Genomic_DNA"/>
</dbReference>
<sequence length="207" mass="23497">MEIKNIFCIGRNYVKHAEELGNEVPKQPILFSKPTHALTKADGRVLSFPKLLGEIHHELEIVLHIHKNVEKGDLIEDVVDKMALGIDLTLRDLQSELKRKGQPWLRAKGFRESAILTDFWDFPGIEECKKNSFSLTNNSEIVQKGTINEMIFSFQMILDELIKAFGVKAGDIIFTGTPEGVGPLEDGDDFSLYWNEKKVGNFLVDRK</sequence>
<evidence type="ECO:0000256" key="2">
    <source>
        <dbReference type="ARBA" id="ARBA00022723"/>
    </source>
</evidence>
<evidence type="ECO:0000313" key="5">
    <source>
        <dbReference type="Proteomes" id="UP000075806"/>
    </source>
</evidence>
<dbReference type="STRING" id="519424.AZF04_03140"/>
<evidence type="ECO:0000313" key="4">
    <source>
        <dbReference type="EMBL" id="KYG31792.1"/>
    </source>
</evidence>
<dbReference type="PANTHER" id="PTHR11820:SF7">
    <property type="entry name" value="ACYLPYRUVASE FAHD1, MITOCHONDRIAL"/>
    <property type="match status" value="1"/>
</dbReference>
<dbReference type="SUPFAM" id="SSF56529">
    <property type="entry name" value="FAH"/>
    <property type="match status" value="1"/>
</dbReference>
<keyword evidence="5" id="KW-1185">Reference proteome</keyword>
<dbReference type="OrthoDB" id="9805307at2"/>
<keyword evidence="4" id="KW-0378">Hydrolase</keyword>
<dbReference type="Gene3D" id="3.90.850.10">
    <property type="entry name" value="Fumarylacetoacetase-like, C-terminal domain"/>
    <property type="match status" value="1"/>
</dbReference>
<reference evidence="4" key="1">
    <citation type="submission" date="2016-02" db="EMBL/GenBank/DDBJ databases">
        <title>Genome sequence of Bacillus trypoxylicola KCTC 13244(T).</title>
        <authorList>
            <person name="Jeong H."/>
            <person name="Park S.-H."/>
            <person name="Choi S.-K."/>
        </authorList>
    </citation>
    <scope>NUCLEOTIDE SEQUENCE [LARGE SCALE GENOMIC DNA]</scope>
    <source>
        <strain evidence="4">KCTC 13244</strain>
    </source>
</reference>
<evidence type="ECO:0000256" key="1">
    <source>
        <dbReference type="ARBA" id="ARBA00010211"/>
    </source>
</evidence>
<dbReference type="InterPro" id="IPR011234">
    <property type="entry name" value="Fumarylacetoacetase-like_C"/>
</dbReference>
<gene>
    <name evidence="4" type="ORF">AZF04_03140</name>
</gene>
<dbReference type="Pfam" id="PF01557">
    <property type="entry name" value="FAA_hydrolase"/>
    <property type="match status" value="1"/>
</dbReference>
<dbReference type="AlphaFoldDB" id="A0A162E5L6"/>
<comment type="similarity">
    <text evidence="1">Belongs to the FAH family.</text>
</comment>
<name>A0A162E5L6_9BACI</name>
<dbReference type="InterPro" id="IPR036663">
    <property type="entry name" value="Fumarylacetoacetase_C_sf"/>
</dbReference>
<dbReference type="PANTHER" id="PTHR11820">
    <property type="entry name" value="ACYLPYRUVASE"/>
    <property type="match status" value="1"/>
</dbReference>